<keyword evidence="3" id="KW-0472">Membrane</keyword>
<dbReference type="InterPro" id="IPR005610">
    <property type="entry name" value="PSII_Psb28_class-1"/>
</dbReference>
<evidence type="ECO:0000256" key="5">
    <source>
        <dbReference type="RuleBase" id="RU003509"/>
    </source>
</evidence>
<evidence type="ECO:0000256" key="6">
    <source>
        <dbReference type="SAM" id="SignalP"/>
    </source>
</evidence>
<evidence type="ECO:0000313" key="7">
    <source>
        <dbReference type="EMBL" id="CAE0568527.1"/>
    </source>
</evidence>
<protein>
    <recommendedName>
        <fullName evidence="5">Photosystem II reaction center Psb28 protein</fullName>
    </recommendedName>
</protein>
<evidence type="ECO:0000256" key="4">
    <source>
        <dbReference type="ARBA" id="ARBA00023276"/>
    </source>
</evidence>
<accession>A0A7S3WNP7</accession>
<evidence type="ECO:0000256" key="3">
    <source>
        <dbReference type="ARBA" id="ARBA00023136"/>
    </source>
</evidence>
<proteinExistence type="inferred from homology"/>
<reference evidence="7" key="1">
    <citation type="submission" date="2021-01" db="EMBL/GenBank/DDBJ databases">
        <authorList>
            <person name="Corre E."/>
            <person name="Pelletier E."/>
            <person name="Niang G."/>
            <person name="Scheremetjew M."/>
            <person name="Finn R."/>
            <person name="Kale V."/>
            <person name="Holt S."/>
            <person name="Cochrane G."/>
            <person name="Meng A."/>
            <person name="Brown T."/>
            <person name="Cohen L."/>
        </authorList>
    </citation>
    <scope>NUCLEOTIDE SEQUENCE</scope>
    <source>
        <strain evidence="7">379</strain>
    </source>
</reference>
<feature type="chain" id="PRO_5030816687" description="Photosystem II reaction center Psb28 protein" evidence="6">
    <location>
        <begin position="28"/>
        <end position="213"/>
    </location>
</feature>
<dbReference type="Gene3D" id="2.40.30.220">
    <property type="entry name" value="Photosystem II Psb28"/>
    <property type="match status" value="2"/>
</dbReference>
<keyword evidence="6" id="KW-0732">Signal</keyword>
<name>A0A7S3WNP7_EMIHU</name>
<evidence type="ECO:0000256" key="1">
    <source>
        <dbReference type="ARBA" id="ARBA00004170"/>
    </source>
</evidence>
<comment type="similarity">
    <text evidence="5">Belongs to the Psb28 family.</text>
</comment>
<dbReference type="PANTHER" id="PTHR34963">
    <property type="match status" value="1"/>
</dbReference>
<dbReference type="AlphaFoldDB" id="A0A7S3WNP7"/>
<keyword evidence="4 5" id="KW-0604">Photosystem II</keyword>
<dbReference type="EMBL" id="HBIR01037209">
    <property type="protein sequence ID" value="CAE0568527.1"/>
    <property type="molecule type" value="Transcribed_RNA"/>
</dbReference>
<dbReference type="PANTHER" id="PTHR34963:SF2">
    <property type="entry name" value="PHOTOSYSTEM II REACTION CENTER PSB28 PROTEIN, CHLOROPLASTIC"/>
    <property type="match status" value="1"/>
</dbReference>
<comment type="subcellular location">
    <subcellularLocation>
        <location evidence="1">Membrane</location>
        <topology evidence="1">Peripheral membrane protein</topology>
    </subcellularLocation>
</comment>
<dbReference type="InterPro" id="IPR038676">
    <property type="entry name" value="Psb28_c1_sf"/>
</dbReference>
<dbReference type="Pfam" id="PF03912">
    <property type="entry name" value="Psb28"/>
    <property type="match status" value="2"/>
</dbReference>
<feature type="signal peptide" evidence="6">
    <location>
        <begin position="1"/>
        <end position="27"/>
    </location>
</feature>
<evidence type="ECO:0000256" key="2">
    <source>
        <dbReference type="ARBA" id="ARBA00022531"/>
    </source>
</evidence>
<keyword evidence="2 5" id="KW-0602">Photosynthesis</keyword>
<gene>
    <name evidence="7" type="ORF">EHUX00137_LOCUS29057</name>
</gene>
<sequence>MTVQRERAVLALLPSLFALQLPSSARCRHPTLLFRQDASPEAACSVVPTLAFRKDDAPEAAVPDVALTRSRDGSTGTATFRFDNATVLSLDDVWDNGLLTGLWLRDEEGELHTRDLDVEFERGRPARVVAILVLKSVQVQQSQGVWGASRRRRACGQLCLRRGATRLAPCPDGPRPSAQEWQRFIRFMERYAEANDLSYVGGGRSGSREPGVD</sequence>
<dbReference type="GO" id="GO:0015979">
    <property type="term" value="P:photosynthesis"/>
    <property type="evidence" value="ECO:0007669"/>
    <property type="project" value="UniProtKB-KW"/>
</dbReference>
<dbReference type="GO" id="GO:0009523">
    <property type="term" value="C:photosystem II"/>
    <property type="evidence" value="ECO:0007669"/>
    <property type="project" value="UniProtKB-KW"/>
</dbReference>
<organism evidence="7">
    <name type="scientific">Emiliania huxleyi</name>
    <name type="common">Coccolithophore</name>
    <name type="synonym">Pontosphaera huxleyi</name>
    <dbReference type="NCBI Taxonomy" id="2903"/>
    <lineage>
        <taxon>Eukaryota</taxon>
        <taxon>Haptista</taxon>
        <taxon>Haptophyta</taxon>
        <taxon>Prymnesiophyceae</taxon>
        <taxon>Isochrysidales</taxon>
        <taxon>Noelaerhabdaceae</taxon>
        <taxon>Emiliania</taxon>
    </lineage>
</organism>